<name>A0A444HFI4_9FLAO</name>
<dbReference type="OrthoDB" id="5288719at2"/>
<dbReference type="NCBIfam" id="NF040656">
    <property type="entry name" value="GHMP_GYDIA"/>
    <property type="match status" value="1"/>
</dbReference>
<dbReference type="GO" id="GO:0016301">
    <property type="term" value="F:kinase activity"/>
    <property type="evidence" value="ECO:0007669"/>
    <property type="project" value="UniProtKB-KW"/>
</dbReference>
<dbReference type="InterPro" id="IPR020568">
    <property type="entry name" value="Ribosomal_Su5_D2-typ_SF"/>
</dbReference>
<comment type="caution">
    <text evidence="1">The sequence shown here is derived from an EMBL/GenBank/DDBJ whole genome shotgun (WGS) entry which is preliminary data.</text>
</comment>
<dbReference type="Proteomes" id="UP000287527">
    <property type="component" value="Unassembled WGS sequence"/>
</dbReference>
<dbReference type="InterPro" id="IPR047765">
    <property type="entry name" value="GHMP_GYDIA-like"/>
</dbReference>
<gene>
    <name evidence="1" type="ORF">EPI11_01615</name>
</gene>
<accession>A0A444HFI4</accession>
<keyword evidence="1" id="KW-0808">Transferase</keyword>
<organism evidence="1 2">
    <name type="scientific">Flavobacterium cerinum</name>
    <dbReference type="NCBI Taxonomy" id="2502784"/>
    <lineage>
        <taxon>Bacteria</taxon>
        <taxon>Pseudomonadati</taxon>
        <taxon>Bacteroidota</taxon>
        <taxon>Flavobacteriia</taxon>
        <taxon>Flavobacteriales</taxon>
        <taxon>Flavobacteriaceae</taxon>
        <taxon>Flavobacterium</taxon>
    </lineage>
</organism>
<dbReference type="Gene3D" id="3.30.230.10">
    <property type="match status" value="1"/>
</dbReference>
<keyword evidence="2" id="KW-1185">Reference proteome</keyword>
<proteinExistence type="predicted"/>
<protein>
    <submittedName>
        <fullName evidence="1">GHMP kinase</fullName>
    </submittedName>
</protein>
<dbReference type="AlphaFoldDB" id="A0A444HFI4"/>
<dbReference type="EMBL" id="SBII01000001">
    <property type="protein sequence ID" value="RWX03650.1"/>
    <property type="molecule type" value="Genomic_DNA"/>
</dbReference>
<reference evidence="1 2" key="1">
    <citation type="submission" date="2019-01" db="EMBL/GenBank/DDBJ databases">
        <title>Flavobacterium sp. nov.,isolated from freshwater.</title>
        <authorList>
            <person name="Zhang R."/>
            <person name="Du Z.-J."/>
        </authorList>
    </citation>
    <scope>NUCLEOTIDE SEQUENCE [LARGE SCALE GENOMIC DNA]</scope>
    <source>
        <strain evidence="1 2">1E403</strain>
    </source>
</reference>
<dbReference type="SUPFAM" id="SSF54211">
    <property type="entry name" value="Ribosomal protein S5 domain 2-like"/>
    <property type="match status" value="1"/>
</dbReference>
<evidence type="ECO:0000313" key="2">
    <source>
        <dbReference type="Proteomes" id="UP000287527"/>
    </source>
</evidence>
<dbReference type="InterPro" id="IPR014721">
    <property type="entry name" value="Ribsml_uS5_D2-typ_fold_subgr"/>
</dbReference>
<evidence type="ECO:0000313" key="1">
    <source>
        <dbReference type="EMBL" id="RWX03650.1"/>
    </source>
</evidence>
<sequence length="315" mass="35319">MKKTFFSNGKLLLTGEYIVLDGAKALALPTRYGQYLDVAHTTKNTIHWQSFDADGSIWLDQEIQLSTVFENKQDDQNSEVNTLVKILHEAWLANPEPLNDIKGLSVTTKLTFPRLWGLGTSSTLINNIAQWFGIDAFDLLAKSFGGSGYDIACAQNDTPILYHLDNGQPIVEPVAAFNPPFADNLYFVYLNRKQSSKQAIESYRRRRNSVPPVRAKIDELTQQILHSKSLAEFSHLLQEHENIMSEILGLPALKVLAFPDYPGTIKSLGAWGGDFILATANENPEAYFKAKGFEIIIPYKEMILDRGIDFSEGDF</sequence>
<dbReference type="RefSeq" id="WP_128388205.1">
    <property type="nucleotide sequence ID" value="NZ_SBII01000001.1"/>
</dbReference>
<keyword evidence="1" id="KW-0418">Kinase</keyword>